<feature type="compositionally biased region" description="Polar residues" evidence="2">
    <location>
        <begin position="24"/>
        <end position="38"/>
    </location>
</feature>
<evidence type="ECO:0000313" key="5">
    <source>
        <dbReference type="EMBL" id="PVV03604.1"/>
    </source>
</evidence>
<comment type="similarity">
    <text evidence="1">Belongs to the ThrE exporter (TC 2.A.79) family.</text>
</comment>
<keyword evidence="3" id="KW-0812">Transmembrane</keyword>
<name>A0A2T9ZG85_9FUNG</name>
<dbReference type="Proteomes" id="UP000245609">
    <property type="component" value="Unassembled WGS sequence"/>
</dbReference>
<feature type="region of interest" description="Disordered" evidence="2">
    <location>
        <begin position="147"/>
        <end position="193"/>
    </location>
</feature>
<comment type="caution">
    <text evidence="5">The sequence shown here is derived from an EMBL/GenBank/DDBJ whole genome shotgun (WGS) entry which is preliminary data.</text>
</comment>
<proteinExistence type="inferred from homology"/>
<evidence type="ECO:0000313" key="6">
    <source>
        <dbReference type="Proteomes" id="UP000245609"/>
    </source>
</evidence>
<keyword evidence="3" id="KW-0472">Membrane</keyword>
<feature type="compositionally biased region" description="Polar residues" evidence="2">
    <location>
        <begin position="147"/>
        <end position="178"/>
    </location>
</feature>
<gene>
    <name evidence="5" type="ORF">BB560_001909</name>
</gene>
<evidence type="ECO:0000259" key="4">
    <source>
        <dbReference type="Pfam" id="PF06738"/>
    </source>
</evidence>
<evidence type="ECO:0000256" key="1">
    <source>
        <dbReference type="ARBA" id="ARBA00034125"/>
    </source>
</evidence>
<dbReference type="OrthoDB" id="413008at2759"/>
<dbReference type="PANTHER" id="PTHR31082">
    <property type="entry name" value="PHEROMONE-REGULATED MEMBRANE PROTEIN 10"/>
    <property type="match status" value="1"/>
</dbReference>
<organism evidence="5 6">
    <name type="scientific">Smittium megazygosporum</name>
    <dbReference type="NCBI Taxonomy" id="133381"/>
    <lineage>
        <taxon>Eukaryota</taxon>
        <taxon>Fungi</taxon>
        <taxon>Fungi incertae sedis</taxon>
        <taxon>Zoopagomycota</taxon>
        <taxon>Kickxellomycotina</taxon>
        <taxon>Harpellomycetes</taxon>
        <taxon>Harpellales</taxon>
        <taxon>Legeriomycetaceae</taxon>
        <taxon>Smittium</taxon>
    </lineage>
</organism>
<dbReference type="AlphaFoldDB" id="A0A2T9ZG85"/>
<evidence type="ECO:0000256" key="2">
    <source>
        <dbReference type="SAM" id="MobiDB-lite"/>
    </source>
</evidence>
<accession>A0A2T9ZG85</accession>
<protein>
    <recommendedName>
        <fullName evidence="4">Threonine/serine exporter-like N-terminal domain-containing protein</fullName>
    </recommendedName>
</protein>
<reference evidence="5 6" key="1">
    <citation type="journal article" date="2018" name="MBio">
        <title>Comparative Genomics Reveals the Core Gene Toolbox for the Fungus-Insect Symbiosis.</title>
        <authorList>
            <person name="Wang Y."/>
            <person name="Stata M."/>
            <person name="Wang W."/>
            <person name="Stajich J.E."/>
            <person name="White M.M."/>
            <person name="Moncalvo J.M."/>
        </authorList>
    </citation>
    <scope>NUCLEOTIDE SEQUENCE [LARGE SCALE GENOMIC DNA]</scope>
    <source>
        <strain evidence="5 6">SC-DP-2</strain>
    </source>
</reference>
<dbReference type="InterPro" id="IPR051361">
    <property type="entry name" value="ThrE/Ser_Exporter"/>
</dbReference>
<dbReference type="STRING" id="133381.A0A2T9ZG85"/>
<dbReference type="EMBL" id="MBFS01000212">
    <property type="protein sequence ID" value="PVV03604.1"/>
    <property type="molecule type" value="Genomic_DNA"/>
</dbReference>
<dbReference type="InterPro" id="IPR010619">
    <property type="entry name" value="ThrE-like_N"/>
</dbReference>
<feature type="transmembrane region" description="Helical" evidence="3">
    <location>
        <begin position="407"/>
        <end position="426"/>
    </location>
</feature>
<feature type="transmembrane region" description="Helical" evidence="3">
    <location>
        <begin position="438"/>
        <end position="457"/>
    </location>
</feature>
<evidence type="ECO:0000256" key="3">
    <source>
        <dbReference type="SAM" id="Phobius"/>
    </source>
</evidence>
<feature type="region of interest" description="Disordered" evidence="2">
    <location>
        <begin position="103"/>
        <end position="122"/>
    </location>
</feature>
<dbReference type="GO" id="GO:0022857">
    <property type="term" value="F:transmembrane transporter activity"/>
    <property type="evidence" value="ECO:0007669"/>
    <property type="project" value="InterPro"/>
</dbReference>
<keyword evidence="3" id="KW-1133">Transmembrane helix</keyword>
<keyword evidence="6" id="KW-1185">Reference proteome</keyword>
<sequence length="566" mass="62465">MNQEKNIVPEEANTKKEAPGGISGTNIVQFSRDLPSSSSDKEPSQNECNLPDTFEEGKCDAEVSRFFESGNQEEDSLDNDIEQLQRDIYRQHGFTILSKPLIKKQTRDDDQTSSLFTSSKKKSQASIDTSNYKCSNEIACTEDINSATSTIPDTSPTYKSETNPKNEPSSTDYNTEYNDNIPEIQNVPPALQKEGTLNVSMYTTNDSKSITDSALSNSTNDKSLANSSSLFSISTFENSVLGRLAGKLKDISNLNKKPFRSKYKKTFYREPEDHAAKLELIVQMCKLLGSHGTPTYCLLRSLDDLSSFLDIEATFAAFPNYVLAFFHETEAFAGRVELVGLALKYNMRTLSSLVGVYKSVLLGNLGPIGALNRIIEIINRPTMYGADVKVLCAGMSSLCVSAIAYKGGFNELVASFFSGIFVYVLLKFFSKVKSSWNLTYFLTPFIVGFFSSSLKKYACFESIALSAMSAILPGLFMTTGFIEIIGKTLVSGTSKLQGTLQTLATVSIRNADILPCLLPCFKTRSGGGICNYNLFSVDRHSFKPCWKMVWNNALDSNHSISIINRS</sequence>
<feature type="domain" description="Threonine/serine exporter-like N-terminal" evidence="4">
    <location>
        <begin position="280"/>
        <end position="503"/>
    </location>
</feature>
<dbReference type="PANTHER" id="PTHR31082:SF4">
    <property type="entry name" value="PHEROMONE-REGULATED MEMBRANE PROTEIN 10"/>
    <property type="match status" value="1"/>
</dbReference>
<dbReference type="Pfam" id="PF06738">
    <property type="entry name" value="ThrE"/>
    <property type="match status" value="1"/>
</dbReference>
<feature type="region of interest" description="Disordered" evidence="2">
    <location>
        <begin position="1"/>
        <end position="54"/>
    </location>
</feature>
<feature type="transmembrane region" description="Helical" evidence="3">
    <location>
        <begin position="463"/>
        <end position="485"/>
    </location>
</feature>